<feature type="compositionally biased region" description="Basic residues" evidence="1">
    <location>
        <begin position="586"/>
        <end position="598"/>
    </location>
</feature>
<feature type="compositionally biased region" description="Polar residues" evidence="1">
    <location>
        <begin position="614"/>
        <end position="630"/>
    </location>
</feature>
<dbReference type="EMBL" id="GDRN01092381">
    <property type="protein sequence ID" value="JAI60120.1"/>
    <property type="molecule type" value="Transcribed_RNA"/>
</dbReference>
<feature type="region of interest" description="Disordered" evidence="1">
    <location>
        <begin position="548"/>
        <end position="630"/>
    </location>
</feature>
<feature type="compositionally biased region" description="Polar residues" evidence="1">
    <location>
        <begin position="548"/>
        <end position="559"/>
    </location>
</feature>
<dbReference type="GO" id="GO:0043565">
    <property type="term" value="F:sequence-specific DNA binding"/>
    <property type="evidence" value="ECO:0007669"/>
    <property type="project" value="TreeGrafter"/>
</dbReference>
<feature type="compositionally biased region" description="Basic residues" evidence="1">
    <location>
        <begin position="84"/>
        <end position="100"/>
    </location>
</feature>
<evidence type="ECO:0000256" key="1">
    <source>
        <dbReference type="SAM" id="MobiDB-lite"/>
    </source>
</evidence>
<sequence length="1166" mass="133554">MNDIEEQERKAQPLRKRKACVQFEEIFYSDSSDCYDPAKDLEDDTSDDSVYEIKRSVKKKKKINHNDDELISDNDSENDTSKGCIRKVKTKVKKNVKKKTNNNGVPEKARGKNSKHRGRHPLNKSAVKKIEKVIKVVHDKGRKKEKEKKDQQEQKIRSDRARVGPYSVIGHWYIASGFLKDLTTLLEAFDEQDSWRFTAFAECWQKSQFSLVYRGRYNFKELLEFSQEICLWTKKFLSPIHSLKWRLGALYALYGLFYRHPFRHLYKIRMEMKAYENMVSLVRNFHSSAENPDPAYIFYKLTADGAFHHVASSDEMGLDFHCAERLWDTMDYEMQWVLQEHSSESIFPERKCNIQKTLIEEYQKVKTQIWGNDSKGLDKAMSYVQPNILSEVCSVLAELQQDDHGQTATSNQASRDVNQSHTSSTEVSEIGQKVSEIRLKAAASCITNNFLQRKLLRSPQKNTKARDVQHNSESVTGSVSDTDADNLNVLDDNEKIRTLRKIMEFMQPPEEGTLNIPLGSLRNKKVQNQIKEESDSQFDNVCEIFDSQDANSSSEKLTTSQSQQPSRQRRGRRKKTDFPQMALQSKKSHVKNKQRKTSLPKQEKRSKSPKKSNLRNSSKCEPLDNSQINEVNEIMERESESENLTDEEVTISNTSVSKKLVVLQSYIKKKINEKVLQNKECPLENKQSRSQNIPNQDNLATKCINKSTKLIPCNSEKTTSSAAADKENKNLCENFCELNYEQEAVANEHVDEEGFDNQTIASKNVHEESPSDESVTAAINIPNVSDDNTNFTYIESEQNSVSASDINDMGSIENSTQINFSDMNNVGRMLQVEILATMPKKRSLQSALTAKSMVYLLVNFQVDNVKVHTVKFKMSKMDLKIIQSNRDKLNVLKKRLHSLLPSKYKNYDLHLQLNIHQSVMEEIETSEKKCFTHRFEPFRGNNFEQDYNPPEIYKQGSQAYESVPIKTQASGTLNKSDNAVPYEEPMTSCTQKENVSSLMTEDCHIPSSLSPEVCDDMNHVRKVIQVEMVANVEENYVGAENKTENTATLNVNFQVEGITIHHAKFQISIKDLETLLNNKNKLESLMEKFRSFLPSRYKMYEMQLHSSVQQSVTEGSIVTLQHSRQGSDPPAILPYAAATPFKENSAILNREEASTSPSQESLSKKT</sequence>
<name>A0A0N7ZAY2_SCYOL</name>
<feature type="region of interest" description="Disordered" evidence="1">
    <location>
        <begin position="1144"/>
        <end position="1166"/>
    </location>
</feature>
<feature type="region of interest" description="Disordered" evidence="1">
    <location>
        <begin position="403"/>
        <end position="429"/>
    </location>
</feature>
<organism evidence="2">
    <name type="scientific">Scylla olivacea</name>
    <name type="common">Orange mud crab</name>
    <name type="synonym">Cancer olivacea</name>
    <dbReference type="NCBI Taxonomy" id="85551"/>
    <lineage>
        <taxon>Eukaryota</taxon>
        <taxon>Metazoa</taxon>
        <taxon>Ecdysozoa</taxon>
        <taxon>Arthropoda</taxon>
        <taxon>Crustacea</taxon>
        <taxon>Multicrustacea</taxon>
        <taxon>Malacostraca</taxon>
        <taxon>Eumalacostraca</taxon>
        <taxon>Eucarida</taxon>
        <taxon>Decapoda</taxon>
        <taxon>Pleocyemata</taxon>
        <taxon>Brachyura</taxon>
        <taxon>Eubrachyura</taxon>
        <taxon>Portunoidea</taxon>
        <taxon>Portunidae</taxon>
        <taxon>Portuninae</taxon>
        <taxon>Scylla</taxon>
    </lineage>
</organism>
<dbReference type="EMBL" id="GDRN01092375">
    <property type="protein sequence ID" value="JAI60122.1"/>
    <property type="molecule type" value="Transcribed_RNA"/>
</dbReference>
<accession>A0A0N7ZAY2</accession>
<evidence type="ECO:0000313" key="2">
    <source>
        <dbReference type="EMBL" id="JAI60120.1"/>
    </source>
</evidence>
<dbReference type="EMBL" id="GDRN01092376">
    <property type="protein sequence ID" value="JAI60121.1"/>
    <property type="molecule type" value="Transcribed_RNA"/>
</dbReference>
<dbReference type="GO" id="GO:0019185">
    <property type="term" value="C:snRNA-activating protein complex"/>
    <property type="evidence" value="ECO:0007669"/>
    <property type="project" value="TreeGrafter"/>
</dbReference>
<dbReference type="GO" id="GO:0042796">
    <property type="term" value="P:snRNA transcription by RNA polymerase III"/>
    <property type="evidence" value="ECO:0007669"/>
    <property type="project" value="TreeGrafter"/>
</dbReference>
<proteinExistence type="predicted"/>
<feature type="compositionally biased region" description="Polar residues" evidence="1">
    <location>
        <begin position="471"/>
        <end position="481"/>
    </location>
</feature>
<dbReference type="InterPro" id="IPR019188">
    <property type="entry name" value="SNAPC1"/>
</dbReference>
<dbReference type="Pfam" id="PF09808">
    <property type="entry name" value="SNAPC1"/>
    <property type="match status" value="1"/>
</dbReference>
<feature type="region of interest" description="Disordered" evidence="1">
    <location>
        <begin position="138"/>
        <end position="158"/>
    </location>
</feature>
<feature type="compositionally biased region" description="Polar residues" evidence="1">
    <location>
        <begin position="1154"/>
        <end position="1166"/>
    </location>
</feature>
<dbReference type="GO" id="GO:0042795">
    <property type="term" value="P:snRNA transcription by RNA polymerase II"/>
    <property type="evidence" value="ECO:0007669"/>
    <property type="project" value="TreeGrafter"/>
</dbReference>
<feature type="region of interest" description="Disordered" evidence="1">
    <location>
        <begin position="59"/>
        <end position="120"/>
    </location>
</feature>
<dbReference type="AlphaFoldDB" id="A0A0N7ZAY2"/>
<protein>
    <submittedName>
        <fullName evidence="2">Uncharacterized protein</fullName>
    </submittedName>
</protein>
<dbReference type="PANTHER" id="PTHR15131">
    <property type="entry name" value="SMALL NUCLEAR RNA ACTIVATING COMPLEX, POLYPEPTIDE 1"/>
    <property type="match status" value="1"/>
</dbReference>
<feature type="region of interest" description="Disordered" evidence="1">
    <location>
        <begin position="458"/>
        <end position="486"/>
    </location>
</feature>
<feature type="compositionally biased region" description="Acidic residues" evidence="1">
    <location>
        <begin position="69"/>
        <end position="78"/>
    </location>
</feature>
<feature type="compositionally biased region" description="Basic residues" evidence="1">
    <location>
        <begin position="111"/>
        <end position="120"/>
    </location>
</feature>
<reference evidence="2" key="1">
    <citation type="submission" date="2015-09" db="EMBL/GenBank/DDBJ databases">
        <title>Scylla olivacea transcriptome.</title>
        <authorList>
            <person name="Ikhwanuddin M."/>
        </authorList>
    </citation>
    <scope>NUCLEOTIDE SEQUENCE</scope>
</reference>
<feature type="compositionally biased region" description="Polar residues" evidence="1">
    <location>
        <begin position="406"/>
        <end position="427"/>
    </location>
</feature>
<dbReference type="PANTHER" id="PTHR15131:SF3">
    <property type="entry name" value="SNRNA-ACTIVATING PROTEIN COMPLEX SUBUNIT 1"/>
    <property type="match status" value="1"/>
</dbReference>